<dbReference type="InterPro" id="IPR029010">
    <property type="entry name" value="ThuA-like"/>
</dbReference>
<dbReference type="EMBL" id="VXMH01000064">
    <property type="protein sequence ID" value="MYC95709.1"/>
    <property type="molecule type" value="Genomic_DNA"/>
</dbReference>
<feature type="domain" description="ThuA-like" evidence="1">
    <location>
        <begin position="53"/>
        <end position="212"/>
    </location>
</feature>
<name>A0A6B1D838_9CHLR</name>
<sequence>MSTNQTDNGSIKVAVITGGHFFDVPGFHAIFRDMPQVDSYIQLEANWAADIGQALDTYDVFLFYNMPRGLPEERTRRVLEKLGESGQGIFLLHHAILAYEQWPFWSDLVGISDRSFGYDHEQELSVQIADPAHPITQGIEAWQMVDETYSMASAGEDSHHLLTTEHARSMRVLGWTRQFRNARVFCYQSGHDNLTYVDPNFRKTILRGIQWCAGRI</sequence>
<dbReference type="InterPro" id="IPR029062">
    <property type="entry name" value="Class_I_gatase-like"/>
</dbReference>
<protein>
    <submittedName>
        <fullName evidence="2">ThuA domain-containing protein</fullName>
    </submittedName>
</protein>
<gene>
    <name evidence="2" type="ORF">F4X14_12130</name>
</gene>
<dbReference type="Gene3D" id="3.40.50.880">
    <property type="match status" value="1"/>
</dbReference>
<dbReference type="PANTHER" id="PTHR40469">
    <property type="entry name" value="SECRETED GLYCOSYL HYDROLASE"/>
    <property type="match status" value="1"/>
</dbReference>
<evidence type="ECO:0000313" key="2">
    <source>
        <dbReference type="EMBL" id="MYC95709.1"/>
    </source>
</evidence>
<dbReference type="SUPFAM" id="SSF52317">
    <property type="entry name" value="Class I glutamine amidotransferase-like"/>
    <property type="match status" value="1"/>
</dbReference>
<organism evidence="2">
    <name type="scientific">Caldilineaceae bacterium SB0661_bin_32</name>
    <dbReference type="NCBI Taxonomy" id="2605255"/>
    <lineage>
        <taxon>Bacteria</taxon>
        <taxon>Bacillati</taxon>
        <taxon>Chloroflexota</taxon>
        <taxon>Caldilineae</taxon>
        <taxon>Caldilineales</taxon>
        <taxon>Caldilineaceae</taxon>
    </lineage>
</organism>
<reference evidence="2" key="1">
    <citation type="submission" date="2019-09" db="EMBL/GenBank/DDBJ databases">
        <title>Characterisation of the sponge microbiome using genome-centric metagenomics.</title>
        <authorList>
            <person name="Engelberts J.P."/>
            <person name="Robbins S.J."/>
            <person name="De Goeij J.M."/>
            <person name="Aranda M."/>
            <person name="Bell S.C."/>
            <person name="Webster N.S."/>
        </authorList>
    </citation>
    <scope>NUCLEOTIDE SEQUENCE</scope>
    <source>
        <strain evidence="2">SB0661_bin_32</strain>
    </source>
</reference>
<comment type="caution">
    <text evidence="2">The sequence shown here is derived from an EMBL/GenBank/DDBJ whole genome shotgun (WGS) entry which is preliminary data.</text>
</comment>
<accession>A0A6B1D838</accession>
<dbReference type="PANTHER" id="PTHR40469:SF2">
    <property type="entry name" value="GALACTOSE-BINDING DOMAIN-LIKE SUPERFAMILY PROTEIN"/>
    <property type="match status" value="1"/>
</dbReference>
<proteinExistence type="predicted"/>
<evidence type="ECO:0000259" key="1">
    <source>
        <dbReference type="Pfam" id="PF06283"/>
    </source>
</evidence>
<dbReference type="AlphaFoldDB" id="A0A6B1D838"/>
<dbReference type="Pfam" id="PF06283">
    <property type="entry name" value="ThuA"/>
    <property type="match status" value="1"/>
</dbReference>